<dbReference type="EMBL" id="JABAIM010000001">
    <property type="protein sequence ID" value="NLR74480.1"/>
    <property type="molecule type" value="Genomic_DNA"/>
</dbReference>
<comment type="caution">
    <text evidence="1">The sequence shown here is derived from an EMBL/GenBank/DDBJ whole genome shotgun (WGS) entry which is preliminary data.</text>
</comment>
<dbReference type="Proteomes" id="UP000587991">
    <property type="component" value="Unassembled WGS sequence"/>
</dbReference>
<sequence>MRLDDLQYASTVVIGRVTHYEIVRDEDIRKRFPDRPPTQSYLSDYARFTIAVDRVLAGQASPTLTVTWDNSTFGEPEHMDEGPYLIALRSPKSRTPPLRGPSATILPSAEPDILTVLQAPCAPAFFFDASSDEAMAIRRRFQKPAQ</sequence>
<organism evidence="1 2">
    <name type="scientific">Leeia aquatica</name>
    <dbReference type="NCBI Taxonomy" id="2725557"/>
    <lineage>
        <taxon>Bacteria</taxon>
        <taxon>Pseudomonadati</taxon>
        <taxon>Pseudomonadota</taxon>
        <taxon>Betaproteobacteria</taxon>
        <taxon>Neisseriales</taxon>
        <taxon>Leeiaceae</taxon>
        <taxon>Leeia</taxon>
    </lineage>
</organism>
<proteinExistence type="predicted"/>
<accession>A0A847RTE1</accession>
<reference evidence="1 2" key="1">
    <citation type="submission" date="2020-04" db="EMBL/GenBank/DDBJ databases">
        <title>Draft genome of Leeia sp. IMCC25680.</title>
        <authorList>
            <person name="Song J."/>
            <person name="Cho J.-C."/>
        </authorList>
    </citation>
    <scope>NUCLEOTIDE SEQUENCE [LARGE SCALE GENOMIC DNA]</scope>
    <source>
        <strain evidence="1 2">IMCC25680</strain>
    </source>
</reference>
<dbReference type="AlphaFoldDB" id="A0A847RTE1"/>
<gene>
    <name evidence="1" type="ORF">HF682_04850</name>
</gene>
<evidence type="ECO:0000313" key="1">
    <source>
        <dbReference type="EMBL" id="NLR74480.1"/>
    </source>
</evidence>
<evidence type="ECO:0000313" key="2">
    <source>
        <dbReference type="Proteomes" id="UP000587991"/>
    </source>
</evidence>
<name>A0A847RTE1_9NEIS</name>
<keyword evidence="2" id="KW-1185">Reference proteome</keyword>
<protein>
    <submittedName>
        <fullName evidence="1">Uncharacterized protein</fullName>
    </submittedName>
</protein>